<dbReference type="Pfam" id="PF18818">
    <property type="entry name" value="MPTase-PolyVal"/>
    <property type="match status" value="1"/>
</dbReference>
<keyword evidence="6" id="KW-1185">Reference proteome</keyword>
<dbReference type="Pfam" id="PF18974">
    <property type="entry name" value="DUF5710"/>
    <property type="match status" value="1"/>
</dbReference>
<feature type="domain" description="Toprim" evidence="2">
    <location>
        <begin position="569"/>
        <end position="674"/>
    </location>
</feature>
<name>Q6AIG1_DESPS</name>
<reference evidence="5 6" key="1">
    <citation type="journal article" date="2004" name="Environ. Microbiol.">
        <title>The genome of Desulfotalea psychrophila, a sulfate-reducing bacterium from permanently cold Arctic sediments.</title>
        <authorList>
            <person name="Rabus R."/>
            <person name="Ruepp A."/>
            <person name="Frickey T."/>
            <person name="Rattei T."/>
            <person name="Fartmann B."/>
            <person name="Stark M."/>
            <person name="Bauer M."/>
            <person name="Zibat A."/>
            <person name="Lombardot T."/>
            <person name="Becker I."/>
            <person name="Amann J."/>
            <person name="Gellner K."/>
            <person name="Teeling H."/>
            <person name="Leuschner W.D."/>
            <person name="Gloeckner F.-O."/>
            <person name="Lupas A.N."/>
            <person name="Amann R."/>
            <person name="Klenk H.-P."/>
        </authorList>
    </citation>
    <scope>NUCLEOTIDE SEQUENCE [LARGE SCALE GENOMIC DNA]</scope>
    <source>
        <strain evidence="6">DSM 12343 / LSv54</strain>
        <plasmid evidence="6">large</plasmid>
    </source>
</reference>
<sequence>MVKEKKDYPAEFAESILKAIKEGTAPWQKPWAPVPVEFPKNPISQTTYKGSNILGLVMPGYNDPRWMTYKQAKEQDAQVRKGEKSTKITFYSPFRLIDKLDENKKPLLNDEGKPIKIKINKPVLNIFSVFNATQIEGLKEYKQDSPTWKPVELAEKILKNSGAKIVHSTRDRAFYRPATDIIQLPPKENFKTSEQYYSAAIHELAHWTMGKGRVEREAGPQGTEEYAKEELRAEIASWMINTEIGVGHDPTNHKSYTAGWAKAIEDSPQEIFSAANDAEKIKAFIMGFKLEQKASLVKERTMETENKAAPNLETKSAHLAQEKTFLNVPFREKNLAKKAGAKWDSKQKSWFAPAGTDLAPLQNWLSNNTPHQPTTSTPEQEFADALTEAGFDLKGTLPVMDGKMKRAKLFDGKAGSLDGAYVGYLDSRPAGFIENHKTGEKRNWKSTGHEVSPQERQNIKERAVRQKKEREAERDATHKKVAQKAAYVWGKCSPAPSSHPYLERKKISGEELKITNTNNLLIPLQNTSGEIQTLQFILPNGEKKLLAGGKLEGSFCKIGQEHEKENDPIMLAEGYSTGKSISTAAQKPCYICCSSNNLETVAKALHAKFPDKDIVIYADNDHAQEKAKGLNPGIEKATAAAKAVGGKVIIPKFSSEEKERGFTDFNDLAQAWGTKHVARKIHLVLAKEAELER</sequence>
<evidence type="ECO:0000259" key="2">
    <source>
        <dbReference type="Pfam" id="PF13362"/>
    </source>
</evidence>
<dbReference type="InterPro" id="IPR043764">
    <property type="entry name" value="DUF5710"/>
</dbReference>
<dbReference type="Pfam" id="PF08401">
    <property type="entry name" value="ArdcN"/>
    <property type="match status" value="1"/>
</dbReference>
<dbReference type="InterPro" id="IPR041459">
    <property type="entry name" value="MPTase-PolyVal"/>
</dbReference>
<evidence type="ECO:0000313" key="5">
    <source>
        <dbReference type="EMBL" id="CAG37886.1"/>
    </source>
</evidence>
<evidence type="ECO:0000313" key="6">
    <source>
        <dbReference type="Proteomes" id="UP000000602"/>
    </source>
</evidence>
<evidence type="ECO:0000259" key="3">
    <source>
        <dbReference type="Pfam" id="PF18818"/>
    </source>
</evidence>
<geneLocation type="plasmid" evidence="6">
    <name>large</name>
</geneLocation>
<feature type="domain" description="Polyvalent protein metallopeptidase" evidence="3">
    <location>
        <begin position="154"/>
        <end position="276"/>
    </location>
</feature>
<dbReference type="eggNOG" id="COG4227">
    <property type="taxonomic scope" value="Bacteria"/>
</dbReference>
<dbReference type="InterPro" id="IPR006171">
    <property type="entry name" value="TOPRIM_dom"/>
</dbReference>
<dbReference type="Pfam" id="PF13362">
    <property type="entry name" value="Toprim_3"/>
    <property type="match status" value="1"/>
</dbReference>
<dbReference type="InterPro" id="IPR013610">
    <property type="entry name" value="ArdC_N"/>
</dbReference>
<dbReference type="OrthoDB" id="9792687at2"/>
<dbReference type="AlphaFoldDB" id="Q6AIG1"/>
<dbReference type="eggNOG" id="COG4643">
    <property type="taxonomic scope" value="Bacteria"/>
</dbReference>
<dbReference type="InterPro" id="IPR034154">
    <property type="entry name" value="TOPRIM_DnaG/twinkle"/>
</dbReference>
<dbReference type="Proteomes" id="UP000000602">
    <property type="component" value="Plasmid large"/>
</dbReference>
<organism evidence="5 6">
    <name type="scientific">Desulfotalea psychrophila (strain LSv54 / DSM 12343)</name>
    <dbReference type="NCBI Taxonomy" id="177439"/>
    <lineage>
        <taxon>Bacteria</taxon>
        <taxon>Pseudomonadati</taxon>
        <taxon>Thermodesulfobacteriota</taxon>
        <taxon>Desulfobulbia</taxon>
        <taxon>Desulfobulbales</taxon>
        <taxon>Desulfocapsaceae</taxon>
        <taxon>Desulfotalea</taxon>
    </lineage>
</organism>
<feature type="domain" description="DUF5710" evidence="4">
    <location>
        <begin position="323"/>
        <end position="365"/>
    </location>
</feature>
<accession>Q6AIG1</accession>
<evidence type="ECO:0000259" key="1">
    <source>
        <dbReference type="Pfam" id="PF08401"/>
    </source>
</evidence>
<dbReference type="KEGG" id="dps:DPPB22"/>
<gene>
    <name evidence="5" type="ordered locus">DPPB22</name>
</gene>
<dbReference type="EMBL" id="CR522871">
    <property type="protein sequence ID" value="CAG37886.1"/>
    <property type="molecule type" value="Genomic_DNA"/>
</dbReference>
<dbReference type="GO" id="GO:0003697">
    <property type="term" value="F:single-stranded DNA binding"/>
    <property type="evidence" value="ECO:0007669"/>
    <property type="project" value="InterPro"/>
</dbReference>
<dbReference type="STRING" id="177439.DPPB22"/>
<feature type="domain" description="N-terminal" evidence="1">
    <location>
        <begin position="6"/>
        <end position="130"/>
    </location>
</feature>
<evidence type="ECO:0000259" key="4">
    <source>
        <dbReference type="Pfam" id="PF18974"/>
    </source>
</evidence>
<dbReference type="RefSeq" id="WP_011190381.1">
    <property type="nucleotide sequence ID" value="NC_006139.1"/>
</dbReference>
<protein>
    <submittedName>
        <fullName evidence="5">Related to DNA primase TraC</fullName>
    </submittedName>
</protein>
<proteinExistence type="predicted"/>
<dbReference type="CDD" id="cd01029">
    <property type="entry name" value="TOPRIM_primases"/>
    <property type="match status" value="1"/>
</dbReference>
<dbReference type="HOGENOM" id="CLU_006100_0_0_7"/>